<protein>
    <submittedName>
        <fullName evidence="1">Uncharacterized protein</fullName>
    </submittedName>
</protein>
<dbReference type="EMBL" id="HBIR01021705">
    <property type="protein sequence ID" value="CAE0547950.1"/>
    <property type="molecule type" value="Transcribed_RNA"/>
</dbReference>
<reference evidence="1" key="1">
    <citation type="submission" date="2021-01" db="EMBL/GenBank/DDBJ databases">
        <authorList>
            <person name="Corre E."/>
            <person name="Pelletier E."/>
            <person name="Niang G."/>
            <person name="Scheremetjew M."/>
            <person name="Finn R."/>
            <person name="Kale V."/>
            <person name="Holt S."/>
            <person name="Cochrane G."/>
            <person name="Meng A."/>
            <person name="Brown T."/>
            <person name="Cohen L."/>
        </authorList>
    </citation>
    <scope>NUCLEOTIDE SEQUENCE</scope>
    <source>
        <strain evidence="1">379</strain>
    </source>
</reference>
<evidence type="ECO:0000313" key="1">
    <source>
        <dbReference type="EMBL" id="CAE0547950.1"/>
    </source>
</evidence>
<accession>A0A7S3S990</accession>
<name>A0A7S3S990_EMIHU</name>
<organism evidence="1">
    <name type="scientific">Emiliania huxleyi</name>
    <name type="common">Coccolithophore</name>
    <name type="synonym">Pontosphaera huxleyi</name>
    <dbReference type="NCBI Taxonomy" id="2903"/>
    <lineage>
        <taxon>Eukaryota</taxon>
        <taxon>Haptista</taxon>
        <taxon>Haptophyta</taxon>
        <taxon>Prymnesiophyceae</taxon>
        <taxon>Isochrysidales</taxon>
        <taxon>Noelaerhabdaceae</taxon>
        <taxon>Emiliania</taxon>
    </lineage>
</organism>
<gene>
    <name evidence="1" type="ORF">EHUX00137_LOCUS16529</name>
</gene>
<sequence length="116" mass="12346">MREWLRAFRWPGVAQLEAAPIWPVCYGGVFAASRSAASKVPRSFWNELSASLSRGDNIEEGHFTERLWAAVLGQPPDDAEALAAAAACKIAKNSNGLLGTLVGCRTHGVAVLLPTA</sequence>
<dbReference type="AlphaFoldDB" id="A0A7S3S990"/>
<proteinExistence type="predicted"/>